<evidence type="ECO:0000256" key="1">
    <source>
        <dbReference type="SAM" id="MobiDB-lite"/>
    </source>
</evidence>
<name>A0A3R7SL57_PENVA</name>
<dbReference type="GO" id="GO:0005789">
    <property type="term" value="C:endoplasmic reticulum membrane"/>
    <property type="evidence" value="ECO:0007669"/>
    <property type="project" value="TreeGrafter"/>
</dbReference>
<dbReference type="GO" id="GO:0005886">
    <property type="term" value="C:plasma membrane"/>
    <property type="evidence" value="ECO:0007669"/>
    <property type="project" value="TreeGrafter"/>
</dbReference>
<dbReference type="Proteomes" id="UP000283509">
    <property type="component" value="Unassembled WGS sequence"/>
</dbReference>
<dbReference type="Gene3D" id="3.40.50.150">
    <property type="entry name" value="Vaccinia Virus protein VP39"/>
    <property type="match status" value="1"/>
</dbReference>
<dbReference type="GO" id="GO:0016197">
    <property type="term" value="P:endosomal transport"/>
    <property type="evidence" value="ECO:0007669"/>
    <property type="project" value="TreeGrafter"/>
</dbReference>
<dbReference type="InterPro" id="IPR053202">
    <property type="entry name" value="EGF_Rcpt_Signaling_Reg"/>
</dbReference>
<dbReference type="EMBL" id="QCYY01003082">
    <property type="protein sequence ID" value="ROT65474.1"/>
    <property type="molecule type" value="Genomic_DNA"/>
</dbReference>
<dbReference type="Pfam" id="PF05050">
    <property type="entry name" value="Methyltransf_21"/>
    <property type="match status" value="1"/>
</dbReference>
<reference evidence="3 4" key="2">
    <citation type="submission" date="2019-01" db="EMBL/GenBank/DDBJ databases">
        <title>The decoding of complex shrimp genome reveals the adaptation for benthos swimmer, frequently molting mechanism and breeding impact on genome.</title>
        <authorList>
            <person name="Sun Y."/>
            <person name="Gao Y."/>
            <person name="Yu Y."/>
        </authorList>
    </citation>
    <scope>NUCLEOTIDE SEQUENCE [LARGE SCALE GENOMIC DNA]</scope>
    <source>
        <tissue evidence="3">Muscle</tissue>
    </source>
</reference>
<dbReference type="PANTHER" id="PTHR34009:SF2">
    <property type="entry name" value="PROTEIN STAR"/>
    <property type="match status" value="1"/>
</dbReference>
<evidence type="ECO:0000313" key="4">
    <source>
        <dbReference type="Proteomes" id="UP000283509"/>
    </source>
</evidence>
<sequence length="371" mass="42523">MYTRKHKAEDCPEDGKPHGAFRSVLDIPPRRLRFRRRYPLAPLPSPSPTARQSFSLVIPLTGASSSYARQAGSVSPLSIQSSVESPNKELLFRIRGPLPWNDTELLSLIRDRYLVPPSTLPYNLSTDPLYNRVKHYGSWRFIHKQTKKLIHGFRGGFFVEAGALDGERVSNSLWLEQDLGWNGLLVEPDTENYARLVNKRRKAWITNTCLSPVTYPQEVVFVSLTRKKIAEDQFQRTLWEHRGASHILGANVNSSLYDTFYKRSEEEYYKTQCFPLGSMLSALGVTTIDLLSLDIQGVEKSVLRTLPWAQLTVRIIVIEIVNYEKIDHAFIKEMEGIGYILYAYQGEDYIFVRKGDPFLTHAYEENSTEET</sequence>
<dbReference type="GO" id="GO:0006888">
    <property type="term" value="P:endoplasmic reticulum to Golgi vesicle-mediated transport"/>
    <property type="evidence" value="ECO:0007669"/>
    <property type="project" value="TreeGrafter"/>
</dbReference>
<dbReference type="AlphaFoldDB" id="A0A3R7SL57"/>
<dbReference type="SUPFAM" id="SSF53335">
    <property type="entry name" value="S-adenosyl-L-methionine-dependent methyltransferases"/>
    <property type="match status" value="1"/>
</dbReference>
<dbReference type="InterPro" id="IPR029063">
    <property type="entry name" value="SAM-dependent_MTases_sf"/>
</dbReference>
<feature type="region of interest" description="Disordered" evidence="1">
    <location>
        <begin position="1"/>
        <end position="20"/>
    </location>
</feature>
<accession>A0A3R7SL57</accession>
<dbReference type="InterPro" id="IPR006342">
    <property type="entry name" value="FkbM_mtfrase"/>
</dbReference>
<reference evidence="3 4" key="1">
    <citation type="submission" date="2018-04" db="EMBL/GenBank/DDBJ databases">
        <authorList>
            <person name="Zhang X."/>
            <person name="Yuan J."/>
            <person name="Li F."/>
            <person name="Xiang J."/>
        </authorList>
    </citation>
    <scope>NUCLEOTIDE SEQUENCE [LARGE SCALE GENOMIC DNA]</scope>
    <source>
        <tissue evidence="3">Muscle</tissue>
    </source>
</reference>
<gene>
    <name evidence="3" type="ORF">C7M84_016553</name>
</gene>
<dbReference type="PANTHER" id="PTHR34009">
    <property type="entry name" value="PROTEIN STAR"/>
    <property type="match status" value="1"/>
</dbReference>
<evidence type="ECO:0000259" key="2">
    <source>
        <dbReference type="Pfam" id="PF05050"/>
    </source>
</evidence>
<feature type="domain" description="Methyltransferase FkbM" evidence="2">
    <location>
        <begin position="161"/>
        <end position="323"/>
    </location>
</feature>
<dbReference type="GO" id="GO:0005794">
    <property type="term" value="C:Golgi apparatus"/>
    <property type="evidence" value="ECO:0007669"/>
    <property type="project" value="TreeGrafter"/>
</dbReference>
<evidence type="ECO:0000313" key="3">
    <source>
        <dbReference type="EMBL" id="ROT65474.1"/>
    </source>
</evidence>
<comment type="caution">
    <text evidence="3">The sequence shown here is derived from an EMBL/GenBank/DDBJ whole genome shotgun (WGS) entry which is preliminary data.</text>
</comment>
<dbReference type="OrthoDB" id="6352234at2759"/>
<organism evidence="3 4">
    <name type="scientific">Penaeus vannamei</name>
    <name type="common">Whiteleg shrimp</name>
    <name type="synonym">Litopenaeus vannamei</name>
    <dbReference type="NCBI Taxonomy" id="6689"/>
    <lineage>
        <taxon>Eukaryota</taxon>
        <taxon>Metazoa</taxon>
        <taxon>Ecdysozoa</taxon>
        <taxon>Arthropoda</taxon>
        <taxon>Crustacea</taxon>
        <taxon>Multicrustacea</taxon>
        <taxon>Malacostraca</taxon>
        <taxon>Eumalacostraca</taxon>
        <taxon>Eucarida</taxon>
        <taxon>Decapoda</taxon>
        <taxon>Dendrobranchiata</taxon>
        <taxon>Penaeoidea</taxon>
        <taxon>Penaeidae</taxon>
        <taxon>Penaeus</taxon>
    </lineage>
</organism>
<feature type="compositionally biased region" description="Basic and acidic residues" evidence="1">
    <location>
        <begin position="7"/>
        <end position="17"/>
    </location>
</feature>
<protein>
    <recommendedName>
        <fullName evidence="2">Methyltransferase FkbM domain-containing protein</fullName>
    </recommendedName>
</protein>
<proteinExistence type="predicted"/>
<dbReference type="GO" id="GO:0031902">
    <property type="term" value="C:late endosome membrane"/>
    <property type="evidence" value="ECO:0007669"/>
    <property type="project" value="TreeGrafter"/>
</dbReference>
<keyword evidence="4" id="KW-1185">Reference proteome</keyword>